<evidence type="ECO:0000259" key="5">
    <source>
        <dbReference type="Pfam" id="PF01368"/>
    </source>
</evidence>
<sequence length="644" mass="71520">MNNPGITSTIAEPIDFGVYQDTSIFSVLRRKNGWTDDYLQKINDPFHAELKDVEQMTAELERIRLSGEQLVVLPDFDMDGVTSGVLGWAGLNELGFNVHLYVPDYRRGHDISVDAVRELRDQFPHASAIITCDGGINSNEGIEEARRLGLRTLVTDHHVELPPGSAADFAVNPERIVEDYAHPGICGAYVLHQVLVAYAQRYAPHHLGSISLLKLFAGIGTVSDVMPLFFENRQMVRDSLSLARMLHVSIAEDDQNTKYDIENSILMMLLRSKPHHPAFVSAFEGFALMMQAFKEHRKPLLDENGLQLVDPYGKPMFAAGKLRSLADLNEEFYAFYLAPAFNAIRRVEGSMHDAFGVFMAPTTAEKYEHAKNVIDANELRKELSGEYLEKIWTEDQPLADQGVYFTDAPSGMLGLIASHIMRETARPTLVVHRPSNASDPISGSARSPFWFPIITTMTPLGFFAIGHESACGVRLENLAQLGRFAEALEEEAGGIYARMLLSGELEAAESAALVLGPQVDCDAGLTDVDELMDLAKGIDSLAPYGHGFPRPDVEIVVDLARCSIKLLGSDDQHLRIVLPIGMKVLWWNAADRLEELQQLAKSHVPGESIIRLHVRFSINVFRGNESVQAVVERMIDDMRTVDDE</sequence>
<name>A0A3N2BLB3_9MICO</name>
<dbReference type="SUPFAM" id="SSF64182">
    <property type="entry name" value="DHH phosphoesterases"/>
    <property type="match status" value="1"/>
</dbReference>
<dbReference type="PANTHER" id="PTHR30255:SF2">
    <property type="entry name" value="SINGLE-STRANDED-DNA-SPECIFIC EXONUCLEASE RECJ"/>
    <property type="match status" value="1"/>
</dbReference>
<keyword evidence="4 7" id="KW-0269">Exonuclease</keyword>
<comment type="similarity">
    <text evidence="1">Belongs to the RecJ family.</text>
</comment>
<feature type="domain" description="RecJ OB" evidence="6">
    <location>
        <begin position="531"/>
        <end position="632"/>
    </location>
</feature>
<dbReference type="PANTHER" id="PTHR30255">
    <property type="entry name" value="SINGLE-STRANDED-DNA-SPECIFIC EXONUCLEASE RECJ"/>
    <property type="match status" value="1"/>
</dbReference>
<dbReference type="Gene3D" id="3.90.1640.30">
    <property type="match status" value="1"/>
</dbReference>
<dbReference type="GO" id="GO:0004527">
    <property type="term" value="F:exonuclease activity"/>
    <property type="evidence" value="ECO:0007669"/>
    <property type="project" value="UniProtKB-KW"/>
</dbReference>
<dbReference type="InterPro" id="IPR001667">
    <property type="entry name" value="DDH_dom"/>
</dbReference>
<dbReference type="EMBL" id="RKHL01000002">
    <property type="protein sequence ID" value="ROR76046.1"/>
    <property type="molecule type" value="Genomic_DNA"/>
</dbReference>
<keyword evidence="8" id="KW-1185">Reference proteome</keyword>
<dbReference type="InterPro" id="IPR041122">
    <property type="entry name" value="RecJ_OB"/>
</dbReference>
<dbReference type="InterPro" id="IPR038763">
    <property type="entry name" value="DHH_sf"/>
</dbReference>
<gene>
    <name evidence="7" type="ORF">EDD42_3999</name>
</gene>
<dbReference type="AlphaFoldDB" id="A0A3N2BLB3"/>
<evidence type="ECO:0000313" key="8">
    <source>
        <dbReference type="Proteomes" id="UP000266915"/>
    </source>
</evidence>
<feature type="domain" description="DDH" evidence="5">
    <location>
        <begin position="71"/>
        <end position="200"/>
    </location>
</feature>
<evidence type="ECO:0000256" key="4">
    <source>
        <dbReference type="ARBA" id="ARBA00022839"/>
    </source>
</evidence>
<evidence type="ECO:0000256" key="1">
    <source>
        <dbReference type="ARBA" id="ARBA00005915"/>
    </source>
</evidence>
<evidence type="ECO:0000256" key="3">
    <source>
        <dbReference type="ARBA" id="ARBA00022801"/>
    </source>
</evidence>
<dbReference type="RefSeq" id="WP_085514169.1">
    <property type="nucleotide sequence ID" value="NZ_FXAP01000007.1"/>
</dbReference>
<dbReference type="Pfam" id="PF01368">
    <property type="entry name" value="DHH"/>
    <property type="match status" value="1"/>
</dbReference>
<keyword evidence="3" id="KW-0378">Hydrolase</keyword>
<protein>
    <submittedName>
        <fullName evidence="7">Single-stranded-DNA-specific exonuclease</fullName>
    </submittedName>
</protein>
<accession>A0A3N2BLB3</accession>
<keyword evidence="2" id="KW-0540">Nuclease</keyword>
<organism evidence="7 8">
    <name type="scientific">Plantibacter flavus</name>
    <dbReference type="NCBI Taxonomy" id="150123"/>
    <lineage>
        <taxon>Bacteria</taxon>
        <taxon>Bacillati</taxon>
        <taxon>Actinomycetota</taxon>
        <taxon>Actinomycetes</taxon>
        <taxon>Micrococcales</taxon>
        <taxon>Microbacteriaceae</taxon>
        <taxon>Plantibacter</taxon>
    </lineage>
</organism>
<proteinExistence type="inferred from homology"/>
<dbReference type="InterPro" id="IPR051673">
    <property type="entry name" value="SSDNA_exonuclease_RecJ"/>
</dbReference>
<dbReference type="Pfam" id="PF17768">
    <property type="entry name" value="RecJ_OB"/>
    <property type="match status" value="1"/>
</dbReference>
<dbReference type="Gene3D" id="2.40.50.460">
    <property type="match status" value="1"/>
</dbReference>
<dbReference type="Proteomes" id="UP000266915">
    <property type="component" value="Unassembled WGS sequence"/>
</dbReference>
<evidence type="ECO:0000313" key="7">
    <source>
        <dbReference type="EMBL" id="ROR76046.1"/>
    </source>
</evidence>
<comment type="caution">
    <text evidence="7">The sequence shown here is derived from an EMBL/GenBank/DDBJ whole genome shotgun (WGS) entry which is preliminary data.</text>
</comment>
<evidence type="ECO:0000256" key="2">
    <source>
        <dbReference type="ARBA" id="ARBA00022722"/>
    </source>
</evidence>
<reference evidence="7 8" key="1">
    <citation type="submission" date="2018-11" db="EMBL/GenBank/DDBJ databases">
        <title>Sequencing the genomes of 1000 actinobacteria strains.</title>
        <authorList>
            <person name="Klenk H.-P."/>
        </authorList>
    </citation>
    <scope>NUCLEOTIDE SEQUENCE [LARGE SCALE GENOMIC DNA]</scope>
    <source>
        <strain evidence="7 8">DSM 14012</strain>
    </source>
</reference>
<evidence type="ECO:0000259" key="6">
    <source>
        <dbReference type="Pfam" id="PF17768"/>
    </source>
</evidence>